<comment type="similarity">
    <text evidence="7">Belongs to the methyl-accepting chemotaxis (MCP) protein family.</text>
</comment>
<dbReference type="CDD" id="cd12912">
    <property type="entry name" value="PDC2_MCP_like"/>
    <property type="match status" value="1"/>
</dbReference>
<evidence type="ECO:0000256" key="7">
    <source>
        <dbReference type="ARBA" id="ARBA00029447"/>
    </source>
</evidence>
<dbReference type="PROSITE" id="PS50111">
    <property type="entry name" value="CHEMOTAXIS_TRANSDUC_2"/>
    <property type="match status" value="1"/>
</dbReference>
<organism evidence="14 15">
    <name type="scientific">Herbaspirillum rhizosphaerae</name>
    <dbReference type="NCBI Taxonomy" id="346179"/>
    <lineage>
        <taxon>Bacteria</taxon>
        <taxon>Pseudomonadati</taxon>
        <taxon>Pseudomonadota</taxon>
        <taxon>Betaproteobacteria</taxon>
        <taxon>Burkholderiales</taxon>
        <taxon>Oxalobacteraceae</taxon>
        <taxon>Herbaspirillum</taxon>
    </lineage>
</organism>
<evidence type="ECO:0000259" key="12">
    <source>
        <dbReference type="PROSITE" id="PS50111"/>
    </source>
</evidence>
<keyword evidence="9" id="KW-0175">Coiled coil</keyword>
<evidence type="ECO:0000256" key="10">
    <source>
        <dbReference type="SAM" id="MobiDB-lite"/>
    </source>
</evidence>
<keyword evidence="2" id="KW-1003">Cell membrane</keyword>
<dbReference type="CDD" id="cd12913">
    <property type="entry name" value="PDC1_MCP_like"/>
    <property type="match status" value="1"/>
</dbReference>
<dbReference type="PROSITE" id="PS50885">
    <property type="entry name" value="HAMP"/>
    <property type="match status" value="1"/>
</dbReference>
<name>A0ABW8Z582_9BURK</name>
<dbReference type="InterPro" id="IPR051310">
    <property type="entry name" value="MCP_chemotaxis"/>
</dbReference>
<protein>
    <submittedName>
        <fullName evidence="14">Methyl-accepting chemotaxis protein</fullName>
    </submittedName>
</protein>
<evidence type="ECO:0000256" key="4">
    <source>
        <dbReference type="ARBA" id="ARBA00022692"/>
    </source>
</evidence>
<evidence type="ECO:0000256" key="2">
    <source>
        <dbReference type="ARBA" id="ARBA00022475"/>
    </source>
</evidence>
<keyword evidence="15" id="KW-1185">Reference proteome</keyword>
<keyword evidence="5 11" id="KW-1133">Transmembrane helix</keyword>
<feature type="domain" description="Methyl-accepting transducer" evidence="12">
    <location>
        <begin position="350"/>
        <end position="579"/>
    </location>
</feature>
<dbReference type="PANTHER" id="PTHR43531">
    <property type="entry name" value="PROTEIN ICFG"/>
    <property type="match status" value="1"/>
</dbReference>
<evidence type="ECO:0000256" key="5">
    <source>
        <dbReference type="ARBA" id="ARBA00022989"/>
    </source>
</evidence>
<feature type="region of interest" description="Disordered" evidence="10">
    <location>
        <begin position="364"/>
        <end position="384"/>
    </location>
</feature>
<dbReference type="Gene3D" id="3.30.450.20">
    <property type="entry name" value="PAS domain"/>
    <property type="match status" value="2"/>
</dbReference>
<evidence type="ECO:0000313" key="15">
    <source>
        <dbReference type="Proteomes" id="UP001629214"/>
    </source>
</evidence>
<dbReference type="SUPFAM" id="SSF103190">
    <property type="entry name" value="Sensory domain-like"/>
    <property type="match status" value="1"/>
</dbReference>
<keyword evidence="4 11" id="KW-0812">Transmembrane</keyword>
<evidence type="ECO:0000256" key="11">
    <source>
        <dbReference type="SAM" id="Phobius"/>
    </source>
</evidence>
<feature type="domain" description="HAMP" evidence="13">
    <location>
        <begin position="291"/>
        <end position="345"/>
    </location>
</feature>
<comment type="caution">
    <text evidence="14">The sequence shown here is derived from an EMBL/GenBank/DDBJ whole genome shotgun (WGS) entry which is preliminary data.</text>
</comment>
<feature type="transmembrane region" description="Helical" evidence="11">
    <location>
        <begin position="267"/>
        <end position="291"/>
    </location>
</feature>
<dbReference type="InterPro" id="IPR003660">
    <property type="entry name" value="HAMP_dom"/>
</dbReference>
<keyword evidence="6 11" id="KW-0472">Membrane</keyword>
<dbReference type="CDD" id="cd06225">
    <property type="entry name" value="HAMP"/>
    <property type="match status" value="1"/>
</dbReference>
<gene>
    <name evidence="14" type="ORF">PQR63_03375</name>
</gene>
<evidence type="ECO:0000313" key="14">
    <source>
        <dbReference type="EMBL" id="MFL9877408.1"/>
    </source>
</evidence>
<dbReference type="PANTHER" id="PTHR43531:SF14">
    <property type="entry name" value="METHYL-ACCEPTING CHEMOTAXIS PROTEIN I-RELATED"/>
    <property type="match status" value="1"/>
</dbReference>
<dbReference type="Gene3D" id="1.10.287.950">
    <property type="entry name" value="Methyl-accepting chemotaxis protein"/>
    <property type="match status" value="1"/>
</dbReference>
<proteinExistence type="inferred from homology"/>
<evidence type="ECO:0000256" key="3">
    <source>
        <dbReference type="ARBA" id="ARBA00022481"/>
    </source>
</evidence>
<feature type="coiled-coil region" evidence="9">
    <location>
        <begin position="550"/>
        <end position="595"/>
    </location>
</feature>
<evidence type="ECO:0000256" key="8">
    <source>
        <dbReference type="PROSITE-ProRule" id="PRU00284"/>
    </source>
</evidence>
<sequence length="657" mass="68821">MLSSLRTRLIVICVLIVAFAMIALSAANIYGVRRDTLETLNTEMEQLADSHAANIADWVRSKRTITGSMKQALKQSDVVPIIAAAKEAGAFDDAYIGYPDKRMLALHDMPPGYDPTGRPWYVQAVNAGAPVLTAPYVDATTGKLVVTFAEAVGGKSDLKAVVGSDVQLDNVVRNVAGIKPTPGSFAFIVGKDGVIITHPNKELALKPISALDQSLTPQALAAMGQQGGEARINGVRVLLYVRTIEGTDWSLVVALNYAEATHSIRSLIVTSAIAAILAIAAAAVLLTWTITSLLKRLGLVRDALEDIASGEGDLTCRLNAEGRDELSQIAGAFNRFTGKIAATLLEIRHASESVKTSSSEIASGNLDLSGRTEQQAGSLEETASAMEELTSTVKQNADNARQANQLAVSASEVAVQGGAVVAQVVDTMGSINASARKIVDIISVIDGIAFQTNILALNAAVEAARAGEQGRGFAVVASEVRSLAQRSATAAKEIKSLIDASVHEVDAGSQLVEQAGNTMTEVVSSVRRVTDIVGEISAASQEQSSGIAEIGRAITQMDEATQQNAALVEQAAAAAQSLQDQAAHLAEVVAEFKLEDRAVAPVGRTTKRTVDITPSAPTIKAKPAVKKEVVKIAAAKPASESKAMKAGSDENGSWEEF</sequence>
<reference evidence="14 15" key="1">
    <citation type="journal article" date="2024" name="Chem. Sci.">
        <title>Discovery of megapolipeptins by genome mining of a Burkholderiales bacteria collection.</title>
        <authorList>
            <person name="Paulo B.S."/>
            <person name="Recchia M.J.J."/>
            <person name="Lee S."/>
            <person name="Fergusson C.H."/>
            <person name="Romanowski S.B."/>
            <person name="Hernandez A."/>
            <person name="Krull N."/>
            <person name="Liu D.Y."/>
            <person name="Cavanagh H."/>
            <person name="Bos A."/>
            <person name="Gray C.A."/>
            <person name="Murphy B.T."/>
            <person name="Linington R.G."/>
            <person name="Eustaquio A.S."/>
        </authorList>
    </citation>
    <scope>NUCLEOTIDE SEQUENCE [LARGE SCALE GENOMIC DNA]</scope>
    <source>
        <strain evidence="14 15">RL21-008-BIB-B</strain>
    </source>
</reference>
<dbReference type="SMART" id="SM00283">
    <property type="entry name" value="MA"/>
    <property type="match status" value="1"/>
</dbReference>
<dbReference type="InterPro" id="IPR004089">
    <property type="entry name" value="MCPsignal_dom"/>
</dbReference>
<dbReference type="EMBL" id="JAQQFR010000002">
    <property type="protein sequence ID" value="MFL9877408.1"/>
    <property type="molecule type" value="Genomic_DNA"/>
</dbReference>
<dbReference type="InterPro" id="IPR029151">
    <property type="entry name" value="Sensor-like_sf"/>
</dbReference>
<evidence type="ECO:0000256" key="9">
    <source>
        <dbReference type="SAM" id="Coils"/>
    </source>
</evidence>
<dbReference type="Pfam" id="PF02743">
    <property type="entry name" value="dCache_1"/>
    <property type="match status" value="1"/>
</dbReference>
<dbReference type="SMART" id="SM00304">
    <property type="entry name" value="HAMP"/>
    <property type="match status" value="1"/>
</dbReference>
<dbReference type="InterPro" id="IPR033479">
    <property type="entry name" value="dCache_1"/>
</dbReference>
<dbReference type="Pfam" id="PF00015">
    <property type="entry name" value="MCPsignal"/>
    <property type="match status" value="1"/>
</dbReference>
<evidence type="ECO:0000259" key="13">
    <source>
        <dbReference type="PROSITE" id="PS50885"/>
    </source>
</evidence>
<dbReference type="CDD" id="cd11386">
    <property type="entry name" value="MCP_signal"/>
    <property type="match status" value="1"/>
</dbReference>
<dbReference type="Pfam" id="PF00672">
    <property type="entry name" value="HAMP"/>
    <property type="match status" value="1"/>
</dbReference>
<dbReference type="RefSeq" id="WP_408165645.1">
    <property type="nucleotide sequence ID" value="NZ_JAQQFR010000002.1"/>
</dbReference>
<evidence type="ECO:0000256" key="6">
    <source>
        <dbReference type="ARBA" id="ARBA00023136"/>
    </source>
</evidence>
<comment type="subcellular location">
    <subcellularLocation>
        <location evidence="1">Cell membrane</location>
        <topology evidence="1">Multi-pass membrane protein</topology>
    </subcellularLocation>
</comment>
<keyword evidence="8" id="KW-0807">Transducer</keyword>
<dbReference type="Proteomes" id="UP001629214">
    <property type="component" value="Unassembled WGS sequence"/>
</dbReference>
<evidence type="ECO:0000256" key="1">
    <source>
        <dbReference type="ARBA" id="ARBA00004651"/>
    </source>
</evidence>
<keyword evidence="3" id="KW-0488">Methylation</keyword>
<dbReference type="SUPFAM" id="SSF58104">
    <property type="entry name" value="Methyl-accepting chemotaxis protein (MCP) signaling domain"/>
    <property type="match status" value="1"/>
</dbReference>
<accession>A0ABW8Z582</accession>
<feature type="region of interest" description="Disordered" evidence="10">
    <location>
        <begin position="636"/>
        <end position="657"/>
    </location>
</feature>